<dbReference type="GeneID" id="94336755"/>
<gene>
    <name evidence="1" type="ORF">BdWA1_002457</name>
</gene>
<accession>A0AAD9PJI9</accession>
<dbReference type="GO" id="GO:0005759">
    <property type="term" value="C:mitochondrial matrix"/>
    <property type="evidence" value="ECO:0007669"/>
    <property type="project" value="TreeGrafter"/>
</dbReference>
<name>A0AAD9PJI9_9APIC</name>
<evidence type="ECO:0000313" key="2">
    <source>
        <dbReference type="Proteomes" id="UP001214638"/>
    </source>
</evidence>
<reference evidence="1" key="1">
    <citation type="journal article" date="2023" name="Nat. Microbiol.">
        <title>Babesia duncani multi-omics identifies virulence factors and drug targets.</title>
        <authorList>
            <person name="Singh P."/>
            <person name="Lonardi S."/>
            <person name="Liang Q."/>
            <person name="Vydyam P."/>
            <person name="Khabirova E."/>
            <person name="Fang T."/>
            <person name="Gihaz S."/>
            <person name="Thekkiniath J."/>
            <person name="Munshi M."/>
            <person name="Abel S."/>
            <person name="Ciampossin L."/>
            <person name="Batugedara G."/>
            <person name="Gupta M."/>
            <person name="Lu X.M."/>
            <person name="Lenz T."/>
            <person name="Chakravarty S."/>
            <person name="Cornillot E."/>
            <person name="Hu Y."/>
            <person name="Ma W."/>
            <person name="Gonzalez L.M."/>
            <person name="Sanchez S."/>
            <person name="Estrada K."/>
            <person name="Sanchez-Flores A."/>
            <person name="Montero E."/>
            <person name="Harb O.S."/>
            <person name="Le Roch K.G."/>
            <person name="Mamoun C.B."/>
        </authorList>
    </citation>
    <scope>NUCLEOTIDE SEQUENCE</scope>
    <source>
        <strain evidence="1">WA1</strain>
    </source>
</reference>
<comment type="caution">
    <text evidence="1">The sequence shown here is derived from an EMBL/GenBank/DDBJ whole genome shotgun (WGS) entry which is preliminary data.</text>
</comment>
<dbReference type="InterPro" id="IPR050870">
    <property type="entry name" value="FAST_kinase"/>
</dbReference>
<dbReference type="KEGG" id="bdw:94336755"/>
<dbReference type="EMBL" id="JALLKP010000003">
    <property type="protein sequence ID" value="KAK2195859.1"/>
    <property type="molecule type" value="Genomic_DNA"/>
</dbReference>
<protein>
    <submittedName>
        <fullName evidence="1">Uncharacterized protein</fullName>
    </submittedName>
</protein>
<dbReference type="GO" id="GO:0035770">
    <property type="term" value="C:ribonucleoprotein granule"/>
    <property type="evidence" value="ECO:0007669"/>
    <property type="project" value="TreeGrafter"/>
</dbReference>
<dbReference type="AlphaFoldDB" id="A0AAD9PJI9"/>
<proteinExistence type="predicted"/>
<sequence length="746" mass="84352">MKLPFILNSVAGARTGKEIDQIFSKLLKVLHSLEGHQISHCLNILSKKNVEHSRTLWLKAAELLTDGRVNKNYNVAAKHIHEKGIISTYDVKDACIILNAFANVDVMCMRLINATTSVILDHIRNVHISDICKVIHSLGKFKKSEPLTKIICAVSQAYGKKLNRNGGNSLKDAESFIRQMNERDFSMFLRACLLNNKKEYISDLSSSIRQFLSTNSTALSDQSIAILVNSLARYGRDDNGLLLILSPIITTRLKQGSFTSQCIAQISNGYSRLGIRDTELLETLAKRMEGNISNYSVRSIINCLNAMCNLSYYHHGLFTAAAINLEGRVTEMTPQCIGNVVASYSKYYHLAHRKSVSILFRNIARHLETIQSFDSFVPQNYANILNGLSKSQIDAPGCFVKLAGEIVKLQKHLNALDISILLNAYARVKLVIPELLDCLCSKIKCIIHQLKPLEFSGTLNSLTILYDVLKSTEASCNTSTIILDAINLMKDSLTAELINKFRCLDVRLVLNSLARSNIIHVQIYDMLLEQLIPNSNYLSLVDISNVTNVYFKFGLQFPDTFCKFITKWFADNQRKVDNDFDLISILIKMAHLGHFIDEILLLGIRVRRVDSNQLPDLLAAICLHYNHYQCTLTAPEFFELQQMMRVAIGNILMENNCQEIIVFHLLSSLNAIDDGFLNSCYKLLFEISREYPLALMSSWDLFTSVEHVQEEEDSLMTEFLSSIAHYNPHLVKMPLFLKDDKFVVIN</sequence>
<dbReference type="PANTHER" id="PTHR21228">
    <property type="entry name" value="FAST LEU-RICH DOMAIN-CONTAINING"/>
    <property type="match status" value="1"/>
</dbReference>
<dbReference type="GO" id="GO:0000963">
    <property type="term" value="P:mitochondrial RNA processing"/>
    <property type="evidence" value="ECO:0007669"/>
    <property type="project" value="TreeGrafter"/>
</dbReference>
<keyword evidence="2" id="KW-1185">Reference proteome</keyword>
<organism evidence="1 2">
    <name type="scientific">Babesia duncani</name>
    <dbReference type="NCBI Taxonomy" id="323732"/>
    <lineage>
        <taxon>Eukaryota</taxon>
        <taxon>Sar</taxon>
        <taxon>Alveolata</taxon>
        <taxon>Apicomplexa</taxon>
        <taxon>Aconoidasida</taxon>
        <taxon>Piroplasmida</taxon>
        <taxon>Babesiidae</taxon>
        <taxon>Babesia</taxon>
    </lineage>
</organism>
<evidence type="ECO:0000313" key="1">
    <source>
        <dbReference type="EMBL" id="KAK2195859.1"/>
    </source>
</evidence>
<dbReference type="GO" id="GO:0003723">
    <property type="term" value="F:RNA binding"/>
    <property type="evidence" value="ECO:0007669"/>
    <property type="project" value="TreeGrafter"/>
</dbReference>
<dbReference type="GO" id="GO:0044528">
    <property type="term" value="P:regulation of mitochondrial mRNA stability"/>
    <property type="evidence" value="ECO:0007669"/>
    <property type="project" value="TreeGrafter"/>
</dbReference>
<dbReference type="RefSeq" id="XP_067802702.1">
    <property type="nucleotide sequence ID" value="XM_067947480.1"/>
</dbReference>
<dbReference type="Proteomes" id="UP001214638">
    <property type="component" value="Unassembled WGS sequence"/>
</dbReference>
<dbReference type="PANTHER" id="PTHR21228:SF40">
    <property type="entry name" value="LD45607P"/>
    <property type="match status" value="1"/>
</dbReference>